<dbReference type="PANTHER" id="PTHR43479:SF11">
    <property type="entry name" value="ACREF_ENVCD OPERON REPRESSOR-RELATED"/>
    <property type="match status" value="1"/>
</dbReference>
<dbReference type="PROSITE" id="PS01081">
    <property type="entry name" value="HTH_TETR_1"/>
    <property type="match status" value="1"/>
</dbReference>
<dbReference type="AlphaFoldDB" id="A0A212KDA2"/>
<dbReference type="PROSITE" id="PS50977">
    <property type="entry name" value="HTH_TETR_2"/>
    <property type="match status" value="1"/>
</dbReference>
<dbReference type="InterPro" id="IPR036271">
    <property type="entry name" value="Tet_transcr_reg_TetR-rel_C_sf"/>
</dbReference>
<dbReference type="Gene3D" id="1.10.357.10">
    <property type="entry name" value="Tetracycline Repressor, domain 2"/>
    <property type="match status" value="1"/>
</dbReference>
<gene>
    <name evidence="5" type="ORF">KL86CLO1_12667</name>
</gene>
<accession>A0A212KDA2</accession>
<dbReference type="PANTHER" id="PTHR43479">
    <property type="entry name" value="ACREF/ENVCD OPERON REPRESSOR-RELATED"/>
    <property type="match status" value="1"/>
</dbReference>
<sequence length="235" mass="27070">MQEELVNMPRTKRGRTTLNNILSAAAQVIYEKGYHAASINDITSLAGVASGTFYVYFDGKYNLYKYLLLQCSHKIRKHLSRSIQGCETRREAERVGLKAWLEFIVENQYMYHIIWESLYVDYNLFVQYYETFGKAYKEGLDKAKESGELGDIDTEVLAFTLMGASNFLGLNWCLFQRDPSAIDHVVDEFMKIIEGGVFQSSFQPPEPERHATPYPPEPRFRFQVAVDDPEGEEDD</sequence>
<protein>
    <submittedName>
        <fullName evidence="5">TetR/AcrR family transcriptional regulator</fullName>
    </submittedName>
</protein>
<name>A0A212KDA2_9FIRM</name>
<organism evidence="5">
    <name type="scientific">uncultured Eubacteriales bacterium</name>
    <dbReference type="NCBI Taxonomy" id="172733"/>
    <lineage>
        <taxon>Bacteria</taxon>
        <taxon>Bacillati</taxon>
        <taxon>Bacillota</taxon>
        <taxon>Clostridia</taxon>
        <taxon>Eubacteriales</taxon>
        <taxon>environmental samples</taxon>
    </lineage>
</organism>
<evidence type="ECO:0000256" key="1">
    <source>
        <dbReference type="ARBA" id="ARBA00023125"/>
    </source>
</evidence>
<feature type="region of interest" description="Disordered" evidence="3">
    <location>
        <begin position="200"/>
        <end position="221"/>
    </location>
</feature>
<evidence type="ECO:0000259" key="4">
    <source>
        <dbReference type="PROSITE" id="PS50977"/>
    </source>
</evidence>
<keyword evidence="1 2" id="KW-0238">DNA-binding</keyword>
<dbReference type="SUPFAM" id="SSF46689">
    <property type="entry name" value="Homeodomain-like"/>
    <property type="match status" value="1"/>
</dbReference>
<dbReference type="InterPro" id="IPR001647">
    <property type="entry name" value="HTH_TetR"/>
</dbReference>
<evidence type="ECO:0000313" key="5">
    <source>
        <dbReference type="EMBL" id="SBW09485.1"/>
    </source>
</evidence>
<feature type="domain" description="HTH tetR-type" evidence="4">
    <location>
        <begin position="15"/>
        <end position="75"/>
    </location>
</feature>
<dbReference type="InterPro" id="IPR009057">
    <property type="entry name" value="Homeodomain-like_sf"/>
</dbReference>
<dbReference type="SUPFAM" id="SSF48498">
    <property type="entry name" value="Tetracyclin repressor-like, C-terminal domain"/>
    <property type="match status" value="1"/>
</dbReference>
<evidence type="ECO:0000256" key="3">
    <source>
        <dbReference type="SAM" id="MobiDB-lite"/>
    </source>
</evidence>
<evidence type="ECO:0000256" key="2">
    <source>
        <dbReference type="PROSITE-ProRule" id="PRU00335"/>
    </source>
</evidence>
<dbReference type="EMBL" id="FLUN01000001">
    <property type="protein sequence ID" value="SBW09485.1"/>
    <property type="molecule type" value="Genomic_DNA"/>
</dbReference>
<reference evidence="5" key="1">
    <citation type="submission" date="2016-04" db="EMBL/GenBank/DDBJ databases">
        <authorList>
            <person name="Evans L.H."/>
            <person name="Alamgir A."/>
            <person name="Owens N."/>
            <person name="Weber N.D."/>
            <person name="Virtaneva K."/>
            <person name="Barbian K."/>
            <person name="Babar A."/>
            <person name="Rosenke K."/>
        </authorList>
    </citation>
    <scope>NUCLEOTIDE SEQUENCE</scope>
    <source>
        <strain evidence="5">86</strain>
    </source>
</reference>
<dbReference type="GO" id="GO:0003677">
    <property type="term" value="F:DNA binding"/>
    <property type="evidence" value="ECO:0007669"/>
    <property type="project" value="UniProtKB-UniRule"/>
</dbReference>
<dbReference type="PRINTS" id="PR00455">
    <property type="entry name" value="HTHTETR"/>
</dbReference>
<dbReference type="InterPro" id="IPR023772">
    <property type="entry name" value="DNA-bd_HTH_TetR-type_CS"/>
</dbReference>
<dbReference type="InterPro" id="IPR050624">
    <property type="entry name" value="HTH-type_Tx_Regulator"/>
</dbReference>
<dbReference type="Pfam" id="PF00440">
    <property type="entry name" value="TetR_N"/>
    <property type="match status" value="1"/>
</dbReference>
<proteinExistence type="predicted"/>
<feature type="DNA-binding region" description="H-T-H motif" evidence="2">
    <location>
        <begin position="38"/>
        <end position="57"/>
    </location>
</feature>